<evidence type="ECO:0000256" key="3">
    <source>
        <dbReference type="ARBA" id="ARBA00023002"/>
    </source>
</evidence>
<keyword evidence="3" id="KW-0560">Oxidoreductase</keyword>
<dbReference type="Pfam" id="PF03060">
    <property type="entry name" value="NMO"/>
    <property type="match status" value="2"/>
</dbReference>
<dbReference type="PANTHER" id="PTHR32332:SF20">
    <property type="entry name" value="2-NITROPROPANE DIOXYGENASE-LIKE PROTEIN"/>
    <property type="match status" value="1"/>
</dbReference>
<organism evidence="4 5">
    <name type="scientific">Neomesorhizobium albiziae</name>
    <dbReference type="NCBI Taxonomy" id="335020"/>
    <lineage>
        <taxon>Bacteria</taxon>
        <taxon>Pseudomonadati</taxon>
        <taxon>Pseudomonadota</taxon>
        <taxon>Alphaproteobacteria</taxon>
        <taxon>Hyphomicrobiales</taxon>
        <taxon>Phyllobacteriaceae</taxon>
        <taxon>Neomesorhizobium</taxon>
    </lineage>
</organism>
<dbReference type="EMBL" id="FOSL01000016">
    <property type="protein sequence ID" value="SFK89366.1"/>
    <property type="molecule type" value="Genomic_DNA"/>
</dbReference>
<dbReference type="Gene3D" id="3.20.20.70">
    <property type="entry name" value="Aldolase class I"/>
    <property type="match status" value="1"/>
</dbReference>
<keyword evidence="4" id="KW-0503">Monooxygenase</keyword>
<evidence type="ECO:0000256" key="1">
    <source>
        <dbReference type="ARBA" id="ARBA00022630"/>
    </source>
</evidence>
<dbReference type="RefSeq" id="WP_149762397.1">
    <property type="nucleotide sequence ID" value="NZ_BSPE01000060.1"/>
</dbReference>
<dbReference type="Proteomes" id="UP000323300">
    <property type="component" value="Unassembled WGS sequence"/>
</dbReference>
<evidence type="ECO:0000313" key="4">
    <source>
        <dbReference type="EMBL" id="SFK89366.1"/>
    </source>
</evidence>
<keyword evidence="2" id="KW-0288">FMN</keyword>
<evidence type="ECO:0000313" key="5">
    <source>
        <dbReference type="Proteomes" id="UP000323300"/>
    </source>
</evidence>
<accession>A0A1I4DB59</accession>
<dbReference type="PANTHER" id="PTHR32332">
    <property type="entry name" value="2-NITROPROPANE DIOXYGENASE"/>
    <property type="match status" value="1"/>
</dbReference>
<gene>
    <name evidence="4" type="ORF">SAMN04488498_11667</name>
</gene>
<dbReference type="AlphaFoldDB" id="A0A1I4DB59"/>
<proteinExistence type="predicted"/>
<protein>
    <submittedName>
        <fullName evidence="4">Nitronate monooxygenase</fullName>
    </submittedName>
</protein>
<dbReference type="InterPro" id="IPR013785">
    <property type="entry name" value="Aldolase_TIM"/>
</dbReference>
<keyword evidence="5" id="KW-1185">Reference proteome</keyword>
<sequence length="207" mass="21590">MQDKGSTTRYFTTRFSKRYGIVHPFAGAGLAFAAQTPDLAIAVSRAGGLGALGVGFMPPDQLRANIAAIRAATGKPFNINFITCFPNDAQIRVCAEEKVPVVSFHWGHPATEHLKLLKDAGVSVWEQVGTVEDGRKAAGDGVEVVIAQGWEAGRHNYGGLGTVAFVPAMVDAIGEQALVLASGGISDARGVAAALSLGADGRFHFQG</sequence>
<keyword evidence="1" id="KW-0285">Flavoprotein</keyword>
<dbReference type="CDD" id="cd04730">
    <property type="entry name" value="NPD_like"/>
    <property type="match status" value="1"/>
</dbReference>
<dbReference type="InterPro" id="IPR004136">
    <property type="entry name" value="NMO"/>
</dbReference>
<dbReference type="SUPFAM" id="SSF51412">
    <property type="entry name" value="Inosine monophosphate dehydrogenase (IMPDH)"/>
    <property type="match status" value="1"/>
</dbReference>
<dbReference type="GO" id="GO:0018580">
    <property type="term" value="F:nitronate monooxygenase activity"/>
    <property type="evidence" value="ECO:0007669"/>
    <property type="project" value="InterPro"/>
</dbReference>
<reference evidence="4 5" key="1">
    <citation type="submission" date="2016-10" db="EMBL/GenBank/DDBJ databases">
        <authorList>
            <person name="Varghese N."/>
            <person name="Submissions S."/>
        </authorList>
    </citation>
    <scope>NUCLEOTIDE SEQUENCE [LARGE SCALE GENOMIC DNA]</scope>
    <source>
        <strain evidence="4 5">DSM 21822</strain>
    </source>
</reference>
<name>A0A1I4DB59_9HYPH</name>
<dbReference type="OrthoDB" id="9778912at2"/>
<evidence type="ECO:0000256" key="2">
    <source>
        <dbReference type="ARBA" id="ARBA00022643"/>
    </source>
</evidence>